<evidence type="ECO:0000313" key="2">
    <source>
        <dbReference type="EMBL" id="KAK2032796.1"/>
    </source>
</evidence>
<gene>
    <name evidence="2" type="ORF">LX32DRAFT_156281</name>
</gene>
<keyword evidence="3" id="KW-1185">Reference proteome</keyword>
<feature type="region of interest" description="Disordered" evidence="1">
    <location>
        <begin position="135"/>
        <end position="165"/>
    </location>
</feature>
<sequence>MLVPDIAHTSLHLLALTRSPPLAPCRRSDLALPESLGYYLYVLRILRSIGGKDQCKPARTLTTCMAVEGHGMAWHHRSSTGDAVSPCKCIFTLSALKDEMSGWGFEMAGKRANCQHCASLARICRAHYDAIPPTHEESTPRRRLAPMPRLSPRCRHPPPAHRYEF</sequence>
<dbReference type="EMBL" id="MU842827">
    <property type="protein sequence ID" value="KAK2032796.1"/>
    <property type="molecule type" value="Genomic_DNA"/>
</dbReference>
<name>A0AAD9HR85_9PEZI</name>
<evidence type="ECO:0000256" key="1">
    <source>
        <dbReference type="SAM" id="MobiDB-lite"/>
    </source>
</evidence>
<organism evidence="2 3">
    <name type="scientific">Colletotrichum zoysiae</name>
    <dbReference type="NCBI Taxonomy" id="1216348"/>
    <lineage>
        <taxon>Eukaryota</taxon>
        <taxon>Fungi</taxon>
        <taxon>Dikarya</taxon>
        <taxon>Ascomycota</taxon>
        <taxon>Pezizomycotina</taxon>
        <taxon>Sordariomycetes</taxon>
        <taxon>Hypocreomycetidae</taxon>
        <taxon>Glomerellales</taxon>
        <taxon>Glomerellaceae</taxon>
        <taxon>Colletotrichum</taxon>
        <taxon>Colletotrichum graminicola species complex</taxon>
    </lineage>
</organism>
<protein>
    <submittedName>
        <fullName evidence="2">Uncharacterized protein</fullName>
    </submittedName>
</protein>
<proteinExistence type="predicted"/>
<accession>A0AAD9HR85</accession>
<evidence type="ECO:0000313" key="3">
    <source>
        <dbReference type="Proteomes" id="UP001232148"/>
    </source>
</evidence>
<dbReference type="Proteomes" id="UP001232148">
    <property type="component" value="Unassembled WGS sequence"/>
</dbReference>
<comment type="caution">
    <text evidence="2">The sequence shown here is derived from an EMBL/GenBank/DDBJ whole genome shotgun (WGS) entry which is preliminary data.</text>
</comment>
<reference evidence="2" key="1">
    <citation type="submission" date="2021-06" db="EMBL/GenBank/DDBJ databases">
        <title>Comparative genomics, transcriptomics and evolutionary studies reveal genomic signatures of adaptation to plant cell wall in hemibiotrophic fungi.</title>
        <authorList>
            <consortium name="DOE Joint Genome Institute"/>
            <person name="Baroncelli R."/>
            <person name="Diaz J.F."/>
            <person name="Benocci T."/>
            <person name="Peng M."/>
            <person name="Battaglia E."/>
            <person name="Haridas S."/>
            <person name="Andreopoulos W."/>
            <person name="Labutti K."/>
            <person name="Pangilinan J."/>
            <person name="Floch G.L."/>
            <person name="Makela M.R."/>
            <person name="Henrissat B."/>
            <person name="Grigoriev I.V."/>
            <person name="Crouch J.A."/>
            <person name="De Vries R.P."/>
            <person name="Sukno S.A."/>
            <person name="Thon M.R."/>
        </authorList>
    </citation>
    <scope>NUCLEOTIDE SEQUENCE</scope>
    <source>
        <strain evidence="2">MAFF235873</strain>
    </source>
</reference>
<dbReference type="AlphaFoldDB" id="A0AAD9HR85"/>